<dbReference type="GO" id="GO:0005634">
    <property type="term" value="C:nucleus"/>
    <property type="evidence" value="ECO:0007669"/>
    <property type="project" value="UniProtKB-SubCell"/>
</dbReference>
<reference evidence="10" key="1">
    <citation type="submission" date="2020-11" db="EMBL/GenBank/DDBJ databases">
        <authorList>
            <consortium name="DOE Joint Genome Institute"/>
            <person name="Ahrendt S."/>
            <person name="Riley R."/>
            <person name="Andreopoulos W."/>
            <person name="Labutti K."/>
            <person name="Pangilinan J."/>
            <person name="Ruiz-Duenas F.J."/>
            <person name="Barrasa J.M."/>
            <person name="Sanchez-Garcia M."/>
            <person name="Camarero S."/>
            <person name="Miyauchi S."/>
            <person name="Serrano A."/>
            <person name="Linde D."/>
            <person name="Babiker R."/>
            <person name="Drula E."/>
            <person name="Ayuso-Fernandez I."/>
            <person name="Pacheco R."/>
            <person name="Padilla G."/>
            <person name="Ferreira P."/>
            <person name="Barriuso J."/>
            <person name="Kellner H."/>
            <person name="Castanera R."/>
            <person name="Alfaro M."/>
            <person name="Ramirez L."/>
            <person name="Pisabarro A.G."/>
            <person name="Kuo A."/>
            <person name="Tritt A."/>
            <person name="Lipzen A."/>
            <person name="He G."/>
            <person name="Yan M."/>
            <person name="Ng V."/>
            <person name="Cullen D."/>
            <person name="Martin F."/>
            <person name="Rosso M.-N."/>
            <person name="Henrissat B."/>
            <person name="Hibbett D."/>
            <person name="Martinez A.T."/>
            <person name="Grigoriev I.V."/>
        </authorList>
    </citation>
    <scope>NUCLEOTIDE SEQUENCE</scope>
    <source>
        <strain evidence="10">ATCC 90797</strain>
    </source>
</reference>
<dbReference type="GO" id="GO:0005737">
    <property type="term" value="C:cytoplasm"/>
    <property type="evidence" value="ECO:0007669"/>
    <property type="project" value="UniProtKB-SubCell"/>
</dbReference>
<feature type="compositionally biased region" description="Polar residues" evidence="9">
    <location>
        <begin position="107"/>
        <end position="156"/>
    </location>
</feature>
<dbReference type="AlphaFoldDB" id="A0A9P5ZKD4"/>
<feature type="compositionally biased region" description="Basic residues" evidence="9">
    <location>
        <begin position="254"/>
        <end position="263"/>
    </location>
</feature>
<keyword evidence="4" id="KW-0963">Cytoplasm</keyword>
<feature type="compositionally biased region" description="Polar residues" evidence="9">
    <location>
        <begin position="86"/>
        <end position="99"/>
    </location>
</feature>
<feature type="region of interest" description="Disordered" evidence="9">
    <location>
        <begin position="578"/>
        <end position="602"/>
    </location>
</feature>
<feature type="region of interest" description="Disordered" evidence="9">
    <location>
        <begin position="305"/>
        <end position="326"/>
    </location>
</feature>
<evidence type="ECO:0000256" key="2">
    <source>
        <dbReference type="ARBA" id="ARBA00004496"/>
    </source>
</evidence>
<dbReference type="Proteomes" id="UP000807025">
    <property type="component" value="Unassembled WGS sequence"/>
</dbReference>
<sequence length="602" mass="62359">MATPDSSATSPSPPMAYLTQAALPPHGMKEVGVAQEKDDRKKAVQKFKARAEMSSVTRALRARLAYASFKAANNLSHVSLRDLEEQSNQPYAPSASRTISAKRKAGVTTTGVPTNHYANSSPQSGGLRKSTSGLGSSTQRGNYYPSVNGSGSSTSANIATTSRPYAYPASPASASLQGQSLYTSLLAPPPAKYARTIHNPSDPPMAAPSMALNSPRSRPRDTSTRQNASVKSIAEGTRAHTKGRSRDSKQATPRSKRSPKGKQKQADRRTSGTTNGTDSVDGDGDVDMKAAAALTSLLLHNHRGSASMSAGAGSASSPRSSIDGAASEAGSATSFVHFVQSSGRPVADVLQAPTEGYRPHTPVGGASSEPRVSTTPRPDPSDNEAADLMLFLATSPSPARPTTTKDRNTRDLAAFRALGSGTDKPKGRILFPTAAPPGAILEDVSKSSFGSAKPLARGSTGDASFTSSVSSIGSYMGVDTSSSRILLPPPSLPAPRSAEPTASQPQGAPRAAQSQNPCPTTTSSADFNINEFINASPSPRTSKTASSPFDPSGAPKPNLSLRADVGRKLFEEEQMRLGGGLRKGLSQETIGTPLGASIDLSS</sequence>
<evidence type="ECO:0000256" key="6">
    <source>
        <dbReference type="ARBA" id="ARBA00023015"/>
    </source>
</evidence>
<evidence type="ECO:0000256" key="4">
    <source>
        <dbReference type="ARBA" id="ARBA00022490"/>
    </source>
</evidence>
<comment type="subcellular location">
    <subcellularLocation>
        <location evidence="2">Cytoplasm</location>
    </subcellularLocation>
    <subcellularLocation>
        <location evidence="1">Nucleus</location>
    </subcellularLocation>
</comment>
<protein>
    <submittedName>
        <fullName evidence="10">Uncharacterized protein</fullName>
    </submittedName>
</protein>
<name>A0A9P5ZKD4_PLEER</name>
<evidence type="ECO:0000256" key="1">
    <source>
        <dbReference type="ARBA" id="ARBA00004123"/>
    </source>
</evidence>
<keyword evidence="11" id="KW-1185">Reference proteome</keyword>
<dbReference type="InterPro" id="IPR013734">
    <property type="entry name" value="TF_Nrm1/Whi5"/>
</dbReference>
<feature type="region of interest" description="Disordered" evidence="9">
    <location>
        <begin position="83"/>
        <end position="156"/>
    </location>
</feature>
<gene>
    <name evidence="10" type="ORF">BDN71DRAFT_372323</name>
</gene>
<feature type="region of interest" description="Disordered" evidence="9">
    <location>
        <begin position="354"/>
        <end position="383"/>
    </location>
</feature>
<feature type="region of interest" description="Disordered" evidence="9">
    <location>
        <begin position="193"/>
        <end position="285"/>
    </location>
</feature>
<evidence type="ECO:0000256" key="8">
    <source>
        <dbReference type="ARBA" id="ARBA00023242"/>
    </source>
</evidence>
<comment type="similarity">
    <text evidence="3">Belongs to the WHI5/NRM1 family.</text>
</comment>
<keyword evidence="6" id="KW-0805">Transcription regulation</keyword>
<dbReference type="Pfam" id="PF08528">
    <property type="entry name" value="Whi5"/>
    <property type="match status" value="1"/>
</dbReference>
<evidence type="ECO:0000256" key="7">
    <source>
        <dbReference type="ARBA" id="ARBA00023163"/>
    </source>
</evidence>
<feature type="compositionally biased region" description="Low complexity" evidence="9">
    <location>
        <begin position="305"/>
        <end position="325"/>
    </location>
</feature>
<feature type="region of interest" description="Disordered" evidence="9">
    <location>
        <begin position="483"/>
        <end position="566"/>
    </location>
</feature>
<dbReference type="OrthoDB" id="2163387at2759"/>
<evidence type="ECO:0000256" key="3">
    <source>
        <dbReference type="ARBA" id="ARBA00006922"/>
    </source>
</evidence>
<keyword evidence="7" id="KW-0804">Transcription</keyword>
<evidence type="ECO:0000256" key="9">
    <source>
        <dbReference type="SAM" id="MobiDB-lite"/>
    </source>
</evidence>
<feature type="compositionally biased region" description="Low complexity" evidence="9">
    <location>
        <begin position="207"/>
        <end position="216"/>
    </location>
</feature>
<keyword evidence="8" id="KW-0539">Nucleus</keyword>
<dbReference type="EMBL" id="MU154688">
    <property type="protein sequence ID" value="KAF9488987.1"/>
    <property type="molecule type" value="Genomic_DNA"/>
</dbReference>
<keyword evidence="5" id="KW-0678">Repressor</keyword>
<evidence type="ECO:0000313" key="11">
    <source>
        <dbReference type="Proteomes" id="UP000807025"/>
    </source>
</evidence>
<comment type="caution">
    <text evidence="10">The sequence shown here is derived from an EMBL/GenBank/DDBJ whole genome shotgun (WGS) entry which is preliminary data.</text>
</comment>
<proteinExistence type="inferred from homology"/>
<evidence type="ECO:0000313" key="10">
    <source>
        <dbReference type="EMBL" id="KAF9488987.1"/>
    </source>
</evidence>
<feature type="compositionally biased region" description="Polar residues" evidence="9">
    <location>
        <begin position="500"/>
        <end position="549"/>
    </location>
</feature>
<evidence type="ECO:0000256" key="5">
    <source>
        <dbReference type="ARBA" id="ARBA00022491"/>
    </source>
</evidence>
<organism evidence="10 11">
    <name type="scientific">Pleurotus eryngii</name>
    <name type="common">Boletus of the steppes</name>
    <dbReference type="NCBI Taxonomy" id="5323"/>
    <lineage>
        <taxon>Eukaryota</taxon>
        <taxon>Fungi</taxon>
        <taxon>Dikarya</taxon>
        <taxon>Basidiomycota</taxon>
        <taxon>Agaricomycotina</taxon>
        <taxon>Agaricomycetes</taxon>
        <taxon>Agaricomycetidae</taxon>
        <taxon>Agaricales</taxon>
        <taxon>Pleurotineae</taxon>
        <taxon>Pleurotaceae</taxon>
        <taxon>Pleurotus</taxon>
    </lineage>
</organism>
<accession>A0A9P5ZKD4</accession>